<feature type="compositionally biased region" description="Basic and acidic residues" evidence="1">
    <location>
        <begin position="129"/>
        <end position="150"/>
    </location>
</feature>
<evidence type="ECO:0000313" key="3">
    <source>
        <dbReference type="Proteomes" id="UP001140074"/>
    </source>
</evidence>
<proteinExistence type="predicted"/>
<gene>
    <name evidence="2" type="ORF">GGH94_003658</name>
</gene>
<feature type="region of interest" description="Disordered" evidence="1">
    <location>
        <begin position="68"/>
        <end position="152"/>
    </location>
</feature>
<protein>
    <submittedName>
        <fullName evidence="2">Uncharacterized protein</fullName>
    </submittedName>
</protein>
<organism evidence="2 3">
    <name type="scientific">Coemansia aciculifera</name>
    <dbReference type="NCBI Taxonomy" id="417176"/>
    <lineage>
        <taxon>Eukaryota</taxon>
        <taxon>Fungi</taxon>
        <taxon>Fungi incertae sedis</taxon>
        <taxon>Zoopagomycota</taxon>
        <taxon>Kickxellomycotina</taxon>
        <taxon>Kickxellomycetes</taxon>
        <taxon>Kickxellales</taxon>
        <taxon>Kickxellaceae</taxon>
        <taxon>Coemansia</taxon>
    </lineage>
</organism>
<evidence type="ECO:0000256" key="1">
    <source>
        <dbReference type="SAM" id="MobiDB-lite"/>
    </source>
</evidence>
<dbReference type="Proteomes" id="UP001140074">
    <property type="component" value="Unassembled WGS sequence"/>
</dbReference>
<sequence length="326" mass="35404">MVSLRRVYPCRVHLLNCNQIHPSLLQSLSPANLSWPISPAPATKPAANSSPEDSTDYDVLDIWRPLSLAPAPTSQTSRNWTDEPSSSDSAMLNVWMCPEIDSRQRRERARRRKAEQLAEQMAAPVQVSNKDRDTKKQERERRGTKRKADEQVESAVPVAPFLPSSPDLLKPQSLLIPALLPKGMLRSQPDNAVVPTMVEPQAVRSLPPPALDLSVWAASGSGGMEASGDMPFGLGLDLGFDIAQNSLKRDPMSGGGSGMSNSIMEIANFLERDIDVFTPLSAARTPRSAVVPSMPVALPTSSGSLNPKSPGAKQRELIEDILKLSF</sequence>
<name>A0A9W8IJL5_9FUNG</name>
<keyword evidence="3" id="KW-1185">Reference proteome</keyword>
<dbReference type="AlphaFoldDB" id="A0A9W8IJL5"/>
<reference evidence="2" key="1">
    <citation type="submission" date="2022-07" db="EMBL/GenBank/DDBJ databases">
        <title>Phylogenomic reconstructions and comparative analyses of Kickxellomycotina fungi.</title>
        <authorList>
            <person name="Reynolds N.K."/>
            <person name="Stajich J.E."/>
            <person name="Barry K."/>
            <person name="Grigoriev I.V."/>
            <person name="Crous P."/>
            <person name="Smith M.E."/>
        </authorList>
    </citation>
    <scope>NUCLEOTIDE SEQUENCE</scope>
    <source>
        <strain evidence="2">RSA 476</strain>
    </source>
</reference>
<evidence type="ECO:0000313" key="2">
    <source>
        <dbReference type="EMBL" id="KAJ2863342.1"/>
    </source>
</evidence>
<dbReference type="EMBL" id="JANBUY010000126">
    <property type="protein sequence ID" value="KAJ2863342.1"/>
    <property type="molecule type" value="Genomic_DNA"/>
</dbReference>
<comment type="caution">
    <text evidence="2">The sequence shown here is derived from an EMBL/GenBank/DDBJ whole genome shotgun (WGS) entry which is preliminary data.</text>
</comment>
<feature type="compositionally biased region" description="Polar residues" evidence="1">
    <location>
        <begin position="72"/>
        <end position="90"/>
    </location>
</feature>
<accession>A0A9W8IJL5</accession>